<evidence type="ECO:0000313" key="3">
    <source>
        <dbReference type="Proteomes" id="UP000279833"/>
    </source>
</evidence>
<proteinExistence type="predicted"/>
<sequence>MPLSLRLLNWLTINVLSLPVLELHGLTLQFLLASDVSVLLKAVCLPSVNEQVEQFSFFLPLTLGEHHLFLVMF</sequence>
<feature type="chain" id="PRO_5043140534" evidence="1">
    <location>
        <begin position="18"/>
        <end position="73"/>
    </location>
</feature>
<evidence type="ECO:0000313" key="4">
    <source>
        <dbReference type="WBParaSite" id="SCUD_0000075301-mRNA-1"/>
    </source>
</evidence>
<name>A0A183JDJ1_9TREM</name>
<keyword evidence="3" id="KW-1185">Reference proteome</keyword>
<dbReference type="AlphaFoldDB" id="A0A183JDJ1"/>
<keyword evidence="1" id="KW-0732">Signal</keyword>
<dbReference type="EMBL" id="UZAK01000553">
    <property type="protein sequence ID" value="VDO63612.1"/>
    <property type="molecule type" value="Genomic_DNA"/>
</dbReference>
<reference evidence="2 3" key="2">
    <citation type="submission" date="2018-11" db="EMBL/GenBank/DDBJ databases">
        <authorList>
            <consortium name="Pathogen Informatics"/>
        </authorList>
    </citation>
    <scope>NUCLEOTIDE SEQUENCE [LARGE SCALE GENOMIC DNA]</scope>
    <source>
        <strain evidence="2">Dakar</strain>
        <strain evidence="3">Dakar, Senegal</strain>
    </source>
</reference>
<evidence type="ECO:0000256" key="1">
    <source>
        <dbReference type="SAM" id="SignalP"/>
    </source>
</evidence>
<gene>
    <name evidence="2" type="ORF">SCUD_LOCUS754</name>
</gene>
<feature type="signal peptide" evidence="1">
    <location>
        <begin position="1"/>
        <end position="17"/>
    </location>
</feature>
<evidence type="ECO:0000313" key="2">
    <source>
        <dbReference type="EMBL" id="VDO63612.1"/>
    </source>
</evidence>
<dbReference type="Proteomes" id="UP000279833">
    <property type="component" value="Unassembled WGS sequence"/>
</dbReference>
<accession>A0A183JDJ1</accession>
<organism evidence="4">
    <name type="scientific">Schistosoma curassoni</name>
    <dbReference type="NCBI Taxonomy" id="6186"/>
    <lineage>
        <taxon>Eukaryota</taxon>
        <taxon>Metazoa</taxon>
        <taxon>Spiralia</taxon>
        <taxon>Lophotrochozoa</taxon>
        <taxon>Platyhelminthes</taxon>
        <taxon>Trematoda</taxon>
        <taxon>Digenea</taxon>
        <taxon>Strigeidida</taxon>
        <taxon>Schistosomatoidea</taxon>
        <taxon>Schistosomatidae</taxon>
        <taxon>Schistosoma</taxon>
    </lineage>
</organism>
<dbReference type="WBParaSite" id="SCUD_0000075301-mRNA-1">
    <property type="protein sequence ID" value="SCUD_0000075301-mRNA-1"/>
    <property type="gene ID" value="SCUD_0000075301"/>
</dbReference>
<protein>
    <submittedName>
        <fullName evidence="4">Secreted protein</fullName>
    </submittedName>
</protein>
<reference evidence="4" key="1">
    <citation type="submission" date="2016-06" db="UniProtKB">
        <authorList>
            <consortium name="WormBaseParasite"/>
        </authorList>
    </citation>
    <scope>IDENTIFICATION</scope>
</reference>